<protein>
    <recommendedName>
        <fullName evidence="3">DUF559 domain-containing protein</fullName>
    </recommendedName>
</protein>
<accession>A0A1G9NKD8</accession>
<sequence length="281" mass="31671">MPPPGLSFVSPTSGIASDWFRSLRMKQQFVVRGAAAAKETRKAVLIGAWAAAQWGMWFVLPNDPAVEFTLPSGHQPSKSMLPPGVRFRSLKLREGDVMELDGVRVTNPLRTYLDLCRMRNRTNAWLAAGWLLERGISAQEIAEYAESFDGPMHPNRKRLAVSLPRRARDVGSFPYLLAYALLEHSPVSVRTHCELDEMGHAVLLAGNDLVIAVDEDPLWRELESEGDGDGLARNRRRRERWIAARGFRKLYFTAEEIEADPDGFVSEVLGATRLRNRRLTY</sequence>
<organism evidence="1 2">
    <name type="scientific">Corynebacterium mycetoides</name>
    <dbReference type="NCBI Taxonomy" id="38302"/>
    <lineage>
        <taxon>Bacteria</taxon>
        <taxon>Bacillati</taxon>
        <taxon>Actinomycetota</taxon>
        <taxon>Actinomycetes</taxon>
        <taxon>Mycobacteriales</taxon>
        <taxon>Corynebacteriaceae</taxon>
        <taxon>Corynebacterium</taxon>
    </lineage>
</organism>
<dbReference type="Proteomes" id="UP000199350">
    <property type="component" value="Chromosome I"/>
</dbReference>
<keyword evidence="2" id="KW-1185">Reference proteome</keyword>
<gene>
    <name evidence="1" type="ORF">SAMN04488535_1056</name>
</gene>
<evidence type="ECO:0008006" key="3">
    <source>
        <dbReference type="Google" id="ProtNLM"/>
    </source>
</evidence>
<reference evidence="2" key="1">
    <citation type="submission" date="2016-10" db="EMBL/GenBank/DDBJ databases">
        <authorList>
            <person name="Varghese N."/>
            <person name="Submissions S."/>
        </authorList>
    </citation>
    <scope>NUCLEOTIDE SEQUENCE [LARGE SCALE GENOMIC DNA]</scope>
    <source>
        <strain evidence="2">DSM 20632</strain>
    </source>
</reference>
<dbReference type="STRING" id="38302.SAMN04488535_1056"/>
<dbReference type="EMBL" id="LT629700">
    <property type="protein sequence ID" value="SDL86811.1"/>
    <property type="molecule type" value="Genomic_DNA"/>
</dbReference>
<evidence type="ECO:0000313" key="2">
    <source>
        <dbReference type="Proteomes" id="UP000199350"/>
    </source>
</evidence>
<proteinExistence type="predicted"/>
<name>A0A1G9NKD8_9CORY</name>
<evidence type="ECO:0000313" key="1">
    <source>
        <dbReference type="EMBL" id="SDL86811.1"/>
    </source>
</evidence>
<dbReference type="AlphaFoldDB" id="A0A1G9NKD8"/>